<comment type="caution">
    <text evidence="2">The sequence shown here is derived from an EMBL/GenBank/DDBJ whole genome shotgun (WGS) entry which is preliminary data.</text>
</comment>
<dbReference type="Gene3D" id="3.60.10.10">
    <property type="entry name" value="Endonuclease/exonuclease/phosphatase"/>
    <property type="match status" value="1"/>
</dbReference>
<feature type="domain" description="Inositol polyphosphate-related phosphatase" evidence="1">
    <location>
        <begin position="315"/>
        <end position="586"/>
    </location>
</feature>
<organism evidence="2 3">
    <name type="scientific">Prorocentrum cordatum</name>
    <dbReference type="NCBI Taxonomy" id="2364126"/>
    <lineage>
        <taxon>Eukaryota</taxon>
        <taxon>Sar</taxon>
        <taxon>Alveolata</taxon>
        <taxon>Dinophyceae</taxon>
        <taxon>Prorocentrales</taxon>
        <taxon>Prorocentraceae</taxon>
        <taxon>Prorocentrum</taxon>
    </lineage>
</organism>
<evidence type="ECO:0000313" key="2">
    <source>
        <dbReference type="EMBL" id="CAK0869306.1"/>
    </source>
</evidence>
<reference evidence="2" key="1">
    <citation type="submission" date="2023-10" db="EMBL/GenBank/DDBJ databases">
        <authorList>
            <person name="Chen Y."/>
            <person name="Shah S."/>
            <person name="Dougan E. K."/>
            <person name="Thang M."/>
            <person name="Chan C."/>
        </authorList>
    </citation>
    <scope>NUCLEOTIDE SEQUENCE [LARGE SCALE GENOMIC DNA]</scope>
</reference>
<evidence type="ECO:0000259" key="1">
    <source>
        <dbReference type="SMART" id="SM00128"/>
    </source>
</evidence>
<evidence type="ECO:0000313" key="3">
    <source>
        <dbReference type="Proteomes" id="UP001189429"/>
    </source>
</evidence>
<dbReference type="InterPro" id="IPR046985">
    <property type="entry name" value="IP5"/>
</dbReference>
<accession>A0ABN9V8N0</accession>
<sequence length="587" mass="63956">MLGADAEVASAVAEALCEDPGGYAAELQMWPQTLPLVSQYLSWHVPELRMLASFLERVLAPFWDEHPEAVAAALLPHHAFAVSAACARCDRPDWFGMLLCALARARCRGEAGLLLRLLAAHLPLRGAGRAKDGAEAGGVDWVREVQNLALAANAAVKLDVHADRLDAAGTTALGAVAPLAALCCRSGGLQGAHGARSASLLAHAFGVGLLVRPPPPRAALAAAYVDVLGQLLDACRSLPVSGIRVRFQLLSALQCWWCVAGAAATLPGLRVARRLLGPRQRGGVPSAVESTEGQEWVSTQDHQEVARALPAEAAAGARMEEYAFPFWIDVVLSHHLYVLGTCECETTIKQAMIWSGKARWEQQVRDYLGEDYRLIGSQNMGAIHIMVLAHQHLWRYCWDSKNAQVATGFGNVVGNKGGTQVGFSLGHTSLLFINAHLPAHNGKMKERTKCFGRILEDSPIRRSRRKESADSPRRKLGVHQDYDRVFFMGDLNARVNATRADVDDWLAQGRFDRCLEQDELLPLLSASPDDALTSADGLVGLWPCFEEAIINFPPTYKFDVNTDNYDTSAKQRVPSWTDRPARQMMDA</sequence>
<dbReference type="SMART" id="SM00128">
    <property type="entry name" value="IPPc"/>
    <property type="match status" value="1"/>
</dbReference>
<dbReference type="EMBL" id="CAUYUJ010016838">
    <property type="protein sequence ID" value="CAK0869306.1"/>
    <property type="molecule type" value="Genomic_DNA"/>
</dbReference>
<name>A0ABN9V8N0_9DINO</name>
<proteinExistence type="predicted"/>
<dbReference type="SUPFAM" id="SSF56219">
    <property type="entry name" value="DNase I-like"/>
    <property type="match status" value="1"/>
</dbReference>
<dbReference type="PANTHER" id="PTHR11200">
    <property type="entry name" value="INOSITOL 5-PHOSPHATASE"/>
    <property type="match status" value="1"/>
</dbReference>
<gene>
    <name evidence="2" type="ORF">PCOR1329_LOCUS55711</name>
</gene>
<dbReference type="InterPro" id="IPR036691">
    <property type="entry name" value="Endo/exonu/phosph_ase_sf"/>
</dbReference>
<dbReference type="InterPro" id="IPR000300">
    <property type="entry name" value="IPPc"/>
</dbReference>
<keyword evidence="3" id="KW-1185">Reference proteome</keyword>
<dbReference type="Proteomes" id="UP001189429">
    <property type="component" value="Unassembled WGS sequence"/>
</dbReference>
<dbReference type="PANTHER" id="PTHR11200:SF275">
    <property type="entry name" value="LD06095P"/>
    <property type="match status" value="1"/>
</dbReference>
<protein>
    <recommendedName>
        <fullName evidence="1">Inositol polyphosphate-related phosphatase domain-containing protein</fullName>
    </recommendedName>
</protein>
<dbReference type="Pfam" id="PF22669">
    <property type="entry name" value="Exo_endo_phos2"/>
    <property type="match status" value="1"/>
</dbReference>